<proteinExistence type="predicted"/>
<dbReference type="Proteomes" id="UP000182660">
    <property type="component" value="Unassembled WGS sequence"/>
</dbReference>
<comment type="caution">
    <text evidence="1">The sequence shown here is derived from an EMBL/GenBank/DDBJ whole genome shotgun (WGS) entry which is preliminary data.</text>
</comment>
<reference evidence="1 2" key="1">
    <citation type="submission" date="2016-11" db="EMBL/GenBank/DDBJ databases">
        <authorList>
            <person name="Klemetsen T."/>
        </authorList>
    </citation>
    <scope>NUCLEOTIDE SEQUENCE [LARGE SCALE GENOMIC DNA]</scope>
    <source>
        <strain evidence="1">MT 2528</strain>
    </source>
</reference>
<keyword evidence="2" id="KW-1185">Reference proteome</keyword>
<accession>A0ABY1HHC1</accession>
<sequence>MLIIIGTNLISKMESKMKGCKLLLCSSVMGLSACTVFLGEPDERVGGFSDIELCTELANKTFKYHAGWQWAIADEIKKRSLDTSERCIASYDSRNVRLMRKIKATAVSFSEALNLK</sequence>
<gene>
    <name evidence="1" type="ORF">MT2528_3348</name>
</gene>
<name>A0ABY1HHC1_9GAMM</name>
<dbReference type="GeneID" id="61297176"/>
<dbReference type="EMBL" id="FPLJ01000075">
    <property type="protein sequence ID" value="SGY97157.1"/>
    <property type="molecule type" value="Genomic_DNA"/>
</dbReference>
<organism evidence="1 2">
    <name type="scientific">Moritella viscosa</name>
    <dbReference type="NCBI Taxonomy" id="80854"/>
    <lineage>
        <taxon>Bacteria</taxon>
        <taxon>Pseudomonadati</taxon>
        <taxon>Pseudomonadota</taxon>
        <taxon>Gammaproteobacteria</taxon>
        <taxon>Alteromonadales</taxon>
        <taxon>Moritellaceae</taxon>
        <taxon>Moritella</taxon>
    </lineage>
</organism>
<evidence type="ECO:0008006" key="3">
    <source>
        <dbReference type="Google" id="ProtNLM"/>
    </source>
</evidence>
<evidence type="ECO:0000313" key="1">
    <source>
        <dbReference type="EMBL" id="SGY97157.1"/>
    </source>
</evidence>
<dbReference type="RefSeq" id="WP_075473030.1">
    <property type="nucleotide sequence ID" value="NZ_CAWQZC010000040.1"/>
</dbReference>
<protein>
    <recommendedName>
        <fullName evidence="3">Lipoprotein</fullName>
    </recommendedName>
</protein>
<evidence type="ECO:0000313" key="2">
    <source>
        <dbReference type="Proteomes" id="UP000182660"/>
    </source>
</evidence>